<dbReference type="PROSITE" id="PS51163">
    <property type="entry name" value="YRDC"/>
    <property type="match status" value="1"/>
</dbReference>
<dbReference type="EMBL" id="JWIC01000008">
    <property type="protein sequence ID" value="KID55460.1"/>
    <property type="molecule type" value="Genomic_DNA"/>
</dbReference>
<reference evidence="11 12" key="1">
    <citation type="submission" date="2014-12" db="EMBL/GenBank/DDBJ databases">
        <title>Draft Genome Sequence of Pseudoalteromonas luteoviolacea HI1.</title>
        <authorList>
            <person name="Asahina A.Y."/>
            <person name="Hadfield M.G."/>
        </authorList>
    </citation>
    <scope>NUCLEOTIDE SEQUENCE [LARGE SCALE GENOMIC DNA]</scope>
    <source>
        <strain evidence="11 12">HI1</strain>
    </source>
</reference>
<dbReference type="HAMAP" id="MF_01852">
    <property type="entry name" value="TsaC"/>
    <property type="match status" value="1"/>
</dbReference>
<dbReference type="AlphaFoldDB" id="A0A0C1Q7F1"/>
<dbReference type="GO" id="GO:0005737">
    <property type="term" value="C:cytoplasm"/>
    <property type="evidence" value="ECO:0007669"/>
    <property type="project" value="UniProtKB-SubCell"/>
</dbReference>
<evidence type="ECO:0000256" key="5">
    <source>
        <dbReference type="ARBA" id="ARBA00022695"/>
    </source>
</evidence>
<dbReference type="PANTHER" id="PTHR17490:SF18">
    <property type="entry name" value="THREONYLCARBAMOYL-AMP SYNTHASE"/>
    <property type="match status" value="1"/>
</dbReference>
<evidence type="ECO:0000256" key="1">
    <source>
        <dbReference type="ARBA" id="ARBA00004496"/>
    </source>
</evidence>
<comment type="subcellular location">
    <subcellularLocation>
        <location evidence="1 9">Cytoplasm</location>
    </subcellularLocation>
</comment>
<dbReference type="GO" id="GO:0061710">
    <property type="term" value="F:L-threonylcarbamoyladenylate synthase"/>
    <property type="evidence" value="ECO:0007669"/>
    <property type="project" value="UniProtKB-EC"/>
</dbReference>
<organism evidence="11 12">
    <name type="scientific">Pseudoalteromonas luteoviolacea</name>
    <dbReference type="NCBI Taxonomy" id="43657"/>
    <lineage>
        <taxon>Bacteria</taxon>
        <taxon>Pseudomonadati</taxon>
        <taxon>Pseudomonadota</taxon>
        <taxon>Gammaproteobacteria</taxon>
        <taxon>Alteromonadales</taxon>
        <taxon>Pseudoalteromonadaceae</taxon>
        <taxon>Pseudoalteromonas</taxon>
    </lineage>
</organism>
<dbReference type="EC" id="2.7.7.87" evidence="9"/>
<dbReference type="RefSeq" id="WP_039611118.1">
    <property type="nucleotide sequence ID" value="NZ_JWIC01000008.1"/>
</dbReference>
<comment type="similarity">
    <text evidence="9">Belongs to the SUA5 family. TsaC subfamily.</text>
</comment>
<protein>
    <recommendedName>
        <fullName evidence="9">Threonylcarbamoyl-AMP synthase</fullName>
        <shortName evidence="9">TC-AMP synthase</shortName>
        <ecNumber evidence="9">2.7.7.87</ecNumber>
    </recommendedName>
    <alternativeName>
        <fullName evidence="9">L-threonylcarbamoyladenylate synthase</fullName>
    </alternativeName>
    <alternativeName>
        <fullName evidence="9">t(6)A37 threonylcarbamoyladenosine biosynthesis protein TsaC</fullName>
    </alternativeName>
    <alternativeName>
        <fullName evidence="9">tRNA threonylcarbamoyladenosine biosynthesis protein TsaC</fullName>
    </alternativeName>
</protein>
<dbReference type="Pfam" id="PF01300">
    <property type="entry name" value="Sua5_yciO_yrdC"/>
    <property type="match status" value="1"/>
</dbReference>
<keyword evidence="6 9" id="KW-0547">Nucleotide-binding</keyword>
<evidence type="ECO:0000256" key="4">
    <source>
        <dbReference type="ARBA" id="ARBA00022694"/>
    </source>
</evidence>
<dbReference type="GO" id="GO:0002949">
    <property type="term" value="P:tRNA threonylcarbamoyladenosine modification"/>
    <property type="evidence" value="ECO:0007669"/>
    <property type="project" value="UniProtKB-UniRule"/>
</dbReference>
<evidence type="ECO:0000256" key="2">
    <source>
        <dbReference type="ARBA" id="ARBA00022490"/>
    </source>
</evidence>
<dbReference type="InterPro" id="IPR006070">
    <property type="entry name" value="Sua5-like_dom"/>
</dbReference>
<comment type="caution">
    <text evidence="11">The sequence shown here is derived from an EMBL/GenBank/DDBJ whole genome shotgun (WGS) entry which is preliminary data.</text>
</comment>
<evidence type="ECO:0000256" key="9">
    <source>
        <dbReference type="HAMAP-Rule" id="MF_01852"/>
    </source>
</evidence>
<feature type="domain" description="YrdC-like" evidence="10">
    <location>
        <begin position="8"/>
        <end position="191"/>
    </location>
</feature>
<dbReference type="GO" id="GO:0000049">
    <property type="term" value="F:tRNA binding"/>
    <property type="evidence" value="ECO:0007669"/>
    <property type="project" value="TreeGrafter"/>
</dbReference>
<dbReference type="OrthoDB" id="9814580at2"/>
<name>A0A0C1Q7F1_9GAMM</name>
<evidence type="ECO:0000313" key="12">
    <source>
        <dbReference type="Proteomes" id="UP000031327"/>
    </source>
</evidence>
<evidence type="ECO:0000259" key="10">
    <source>
        <dbReference type="PROSITE" id="PS51163"/>
    </source>
</evidence>
<dbReference type="Gene3D" id="3.90.870.10">
    <property type="entry name" value="DHBP synthase"/>
    <property type="match status" value="1"/>
</dbReference>
<dbReference type="PANTHER" id="PTHR17490">
    <property type="entry name" value="SUA5"/>
    <property type="match status" value="1"/>
</dbReference>
<keyword evidence="3 9" id="KW-0808">Transferase</keyword>
<dbReference type="GO" id="GO:0003725">
    <property type="term" value="F:double-stranded RNA binding"/>
    <property type="evidence" value="ECO:0007669"/>
    <property type="project" value="InterPro"/>
</dbReference>
<dbReference type="SUPFAM" id="SSF55821">
    <property type="entry name" value="YrdC/RibB"/>
    <property type="match status" value="1"/>
</dbReference>
<keyword evidence="7 9" id="KW-0067">ATP-binding</keyword>
<dbReference type="InterPro" id="IPR050156">
    <property type="entry name" value="TC-AMP_synthase_SUA5"/>
</dbReference>
<sequence>MSHNENQIAKPQSAIEALQQGELICYPTEAIFGLGCDPDSESAVHKLLALKERPIEKGLILIADNFAQCLAYVDDAKIPMDKRAEIFSAWPGPVTWVLPAKSTTPKWLTGEHTSIAVRVTDHPVVKQLCQDFGKPLVSTSANFSGEEPAMTIDEAKAMFNERVGFYQEGALGGRTAPSQIRDAMTGKVFRS</sequence>
<keyword evidence="5 9" id="KW-0548">Nucleotidyltransferase</keyword>
<dbReference type="Proteomes" id="UP000031327">
    <property type="component" value="Unassembled WGS sequence"/>
</dbReference>
<evidence type="ECO:0000256" key="3">
    <source>
        <dbReference type="ARBA" id="ARBA00022679"/>
    </source>
</evidence>
<accession>A0A0C1Q7F1</accession>
<proteinExistence type="inferred from homology"/>
<keyword evidence="2 9" id="KW-0963">Cytoplasm</keyword>
<evidence type="ECO:0000256" key="6">
    <source>
        <dbReference type="ARBA" id="ARBA00022741"/>
    </source>
</evidence>
<dbReference type="GO" id="GO:0006450">
    <property type="term" value="P:regulation of translational fidelity"/>
    <property type="evidence" value="ECO:0007669"/>
    <property type="project" value="TreeGrafter"/>
</dbReference>
<gene>
    <name evidence="9" type="primary">tsaC</name>
    <name evidence="11" type="ORF">JF50_19810</name>
</gene>
<dbReference type="InterPro" id="IPR017945">
    <property type="entry name" value="DHBP_synth_RibB-like_a/b_dom"/>
</dbReference>
<comment type="function">
    <text evidence="9">Required for the formation of a threonylcarbamoyl group on adenosine at position 37 (t(6)A37) in tRNAs that read codons beginning with adenine. Catalyzes the conversion of L-threonine, HCO(3)(-)/CO(2) and ATP to give threonylcarbamoyl-AMP (TC-AMP) as the acyladenylate intermediate, with the release of diphosphate.</text>
</comment>
<dbReference type="GO" id="GO:0005524">
    <property type="term" value="F:ATP binding"/>
    <property type="evidence" value="ECO:0007669"/>
    <property type="project" value="UniProtKB-UniRule"/>
</dbReference>
<comment type="catalytic activity">
    <reaction evidence="8 9">
        <text>L-threonine + hydrogencarbonate + ATP = L-threonylcarbamoyladenylate + diphosphate + H2O</text>
        <dbReference type="Rhea" id="RHEA:36407"/>
        <dbReference type="ChEBI" id="CHEBI:15377"/>
        <dbReference type="ChEBI" id="CHEBI:17544"/>
        <dbReference type="ChEBI" id="CHEBI:30616"/>
        <dbReference type="ChEBI" id="CHEBI:33019"/>
        <dbReference type="ChEBI" id="CHEBI:57926"/>
        <dbReference type="ChEBI" id="CHEBI:73682"/>
        <dbReference type="EC" id="2.7.7.87"/>
    </reaction>
</comment>
<dbReference type="InterPro" id="IPR023535">
    <property type="entry name" value="TC-AMP_synthase"/>
</dbReference>
<evidence type="ECO:0000313" key="11">
    <source>
        <dbReference type="EMBL" id="KID55460.1"/>
    </source>
</evidence>
<keyword evidence="4 9" id="KW-0819">tRNA processing</keyword>
<dbReference type="FunFam" id="3.90.870.10:FF:000004">
    <property type="entry name" value="Threonylcarbamoyl-AMP synthase"/>
    <property type="match status" value="1"/>
</dbReference>
<evidence type="ECO:0000256" key="8">
    <source>
        <dbReference type="ARBA" id="ARBA00048366"/>
    </source>
</evidence>
<evidence type="ECO:0000256" key="7">
    <source>
        <dbReference type="ARBA" id="ARBA00022840"/>
    </source>
</evidence>